<dbReference type="Proteomes" id="UP000011087">
    <property type="component" value="Unassembled WGS sequence"/>
</dbReference>
<evidence type="ECO:0000313" key="2">
    <source>
        <dbReference type="EMBL" id="EKX54052.1"/>
    </source>
</evidence>
<feature type="signal peptide" evidence="1">
    <location>
        <begin position="1"/>
        <end position="20"/>
    </location>
</feature>
<keyword evidence="4" id="KW-1185">Reference proteome</keyword>
<protein>
    <submittedName>
        <fullName evidence="2 3">Uncharacterized protein</fullName>
    </submittedName>
</protein>
<evidence type="ECO:0000313" key="3">
    <source>
        <dbReference type="EnsemblProtists" id="EKX54052"/>
    </source>
</evidence>
<dbReference type="EMBL" id="JH992968">
    <property type="protein sequence ID" value="EKX54052.1"/>
    <property type="molecule type" value="Genomic_DNA"/>
</dbReference>
<evidence type="ECO:0000313" key="4">
    <source>
        <dbReference type="Proteomes" id="UP000011087"/>
    </source>
</evidence>
<dbReference type="AlphaFoldDB" id="L1K096"/>
<sequence length="201" mass="21978">MKAVLLLALVLVARAPGATGFAQLLSRPSFSSGVRTAHVRKWNMQMEGDKSDRMSRRALSTLLGASIIYSLSPDVAHAGITEIVTGTSKRKDTLARIKAGDVWLPRLSCFPPEPCMQQTTDKWYDFPPTVDGYTSTPSGLKVKPLPPLEEMKEVVTQAPFPTEAQGTSNIQIICAGYILGAATEQQIKDYLDPQSKSSKYY</sequence>
<reference evidence="3" key="3">
    <citation type="submission" date="2016-03" db="UniProtKB">
        <authorList>
            <consortium name="EnsemblProtists"/>
        </authorList>
    </citation>
    <scope>IDENTIFICATION</scope>
</reference>
<name>L1K096_GUITC</name>
<evidence type="ECO:0000256" key="1">
    <source>
        <dbReference type="SAM" id="SignalP"/>
    </source>
</evidence>
<gene>
    <name evidence="2" type="ORF">GUITHDRAFT_150135</name>
</gene>
<dbReference type="GeneID" id="17310647"/>
<dbReference type="RefSeq" id="XP_005841032.1">
    <property type="nucleotide sequence ID" value="XM_005840975.1"/>
</dbReference>
<accession>L1K096</accession>
<organism evidence="2">
    <name type="scientific">Guillardia theta (strain CCMP2712)</name>
    <name type="common">Cryptophyte</name>
    <dbReference type="NCBI Taxonomy" id="905079"/>
    <lineage>
        <taxon>Eukaryota</taxon>
        <taxon>Cryptophyceae</taxon>
        <taxon>Pyrenomonadales</taxon>
        <taxon>Geminigeraceae</taxon>
        <taxon>Guillardia</taxon>
    </lineage>
</organism>
<dbReference type="PaxDb" id="55529-EKX54052"/>
<reference evidence="2 4" key="1">
    <citation type="journal article" date="2012" name="Nature">
        <title>Algal genomes reveal evolutionary mosaicism and the fate of nucleomorphs.</title>
        <authorList>
            <consortium name="DOE Joint Genome Institute"/>
            <person name="Curtis B.A."/>
            <person name="Tanifuji G."/>
            <person name="Burki F."/>
            <person name="Gruber A."/>
            <person name="Irimia M."/>
            <person name="Maruyama S."/>
            <person name="Arias M.C."/>
            <person name="Ball S.G."/>
            <person name="Gile G.H."/>
            <person name="Hirakawa Y."/>
            <person name="Hopkins J.F."/>
            <person name="Kuo A."/>
            <person name="Rensing S.A."/>
            <person name="Schmutz J."/>
            <person name="Symeonidi A."/>
            <person name="Elias M."/>
            <person name="Eveleigh R.J."/>
            <person name="Herman E.K."/>
            <person name="Klute M.J."/>
            <person name="Nakayama T."/>
            <person name="Obornik M."/>
            <person name="Reyes-Prieto A."/>
            <person name="Armbrust E.V."/>
            <person name="Aves S.J."/>
            <person name="Beiko R.G."/>
            <person name="Coutinho P."/>
            <person name="Dacks J.B."/>
            <person name="Durnford D.G."/>
            <person name="Fast N.M."/>
            <person name="Green B.R."/>
            <person name="Grisdale C.J."/>
            <person name="Hempel F."/>
            <person name="Henrissat B."/>
            <person name="Hoppner M.P."/>
            <person name="Ishida K."/>
            <person name="Kim E."/>
            <person name="Koreny L."/>
            <person name="Kroth P.G."/>
            <person name="Liu Y."/>
            <person name="Malik S.B."/>
            <person name="Maier U.G."/>
            <person name="McRose D."/>
            <person name="Mock T."/>
            <person name="Neilson J.A."/>
            <person name="Onodera N.T."/>
            <person name="Poole A.M."/>
            <person name="Pritham E.J."/>
            <person name="Richards T.A."/>
            <person name="Rocap G."/>
            <person name="Roy S.W."/>
            <person name="Sarai C."/>
            <person name="Schaack S."/>
            <person name="Shirato S."/>
            <person name="Slamovits C.H."/>
            <person name="Spencer D.F."/>
            <person name="Suzuki S."/>
            <person name="Worden A.Z."/>
            <person name="Zauner S."/>
            <person name="Barry K."/>
            <person name="Bell C."/>
            <person name="Bharti A.K."/>
            <person name="Crow J.A."/>
            <person name="Grimwood J."/>
            <person name="Kramer R."/>
            <person name="Lindquist E."/>
            <person name="Lucas S."/>
            <person name="Salamov A."/>
            <person name="McFadden G.I."/>
            <person name="Lane C.E."/>
            <person name="Keeling P.J."/>
            <person name="Gray M.W."/>
            <person name="Grigoriev I.V."/>
            <person name="Archibald J.M."/>
        </authorList>
    </citation>
    <scope>NUCLEOTIDE SEQUENCE</scope>
    <source>
        <strain evidence="2 4">CCMP2712</strain>
    </source>
</reference>
<dbReference type="KEGG" id="gtt:GUITHDRAFT_150135"/>
<feature type="non-terminal residue" evidence="2">
    <location>
        <position position="1"/>
    </location>
</feature>
<keyword evidence="1" id="KW-0732">Signal</keyword>
<dbReference type="HOGENOM" id="CLU_1363553_0_0_1"/>
<dbReference type="EnsemblProtists" id="EKX54052">
    <property type="protein sequence ID" value="EKX54052"/>
    <property type="gene ID" value="GUITHDRAFT_150135"/>
</dbReference>
<feature type="chain" id="PRO_5008772014" evidence="1">
    <location>
        <begin position="21"/>
        <end position="201"/>
    </location>
</feature>
<reference evidence="4" key="2">
    <citation type="submission" date="2012-11" db="EMBL/GenBank/DDBJ databases">
        <authorList>
            <person name="Kuo A."/>
            <person name="Curtis B.A."/>
            <person name="Tanifuji G."/>
            <person name="Burki F."/>
            <person name="Gruber A."/>
            <person name="Irimia M."/>
            <person name="Maruyama S."/>
            <person name="Arias M.C."/>
            <person name="Ball S.G."/>
            <person name="Gile G.H."/>
            <person name="Hirakawa Y."/>
            <person name="Hopkins J.F."/>
            <person name="Rensing S.A."/>
            <person name="Schmutz J."/>
            <person name="Symeonidi A."/>
            <person name="Elias M."/>
            <person name="Eveleigh R.J."/>
            <person name="Herman E.K."/>
            <person name="Klute M.J."/>
            <person name="Nakayama T."/>
            <person name="Obornik M."/>
            <person name="Reyes-Prieto A."/>
            <person name="Armbrust E.V."/>
            <person name="Aves S.J."/>
            <person name="Beiko R.G."/>
            <person name="Coutinho P."/>
            <person name="Dacks J.B."/>
            <person name="Durnford D.G."/>
            <person name="Fast N.M."/>
            <person name="Green B.R."/>
            <person name="Grisdale C."/>
            <person name="Hempe F."/>
            <person name="Henrissat B."/>
            <person name="Hoppner M.P."/>
            <person name="Ishida K.-I."/>
            <person name="Kim E."/>
            <person name="Koreny L."/>
            <person name="Kroth P.G."/>
            <person name="Liu Y."/>
            <person name="Malik S.-B."/>
            <person name="Maier U.G."/>
            <person name="McRose D."/>
            <person name="Mock T."/>
            <person name="Neilson J.A."/>
            <person name="Onodera N.T."/>
            <person name="Poole A.M."/>
            <person name="Pritham E.J."/>
            <person name="Richards T.A."/>
            <person name="Rocap G."/>
            <person name="Roy S.W."/>
            <person name="Sarai C."/>
            <person name="Schaack S."/>
            <person name="Shirato S."/>
            <person name="Slamovits C.H."/>
            <person name="Spencer D.F."/>
            <person name="Suzuki S."/>
            <person name="Worden A.Z."/>
            <person name="Zauner S."/>
            <person name="Barry K."/>
            <person name="Bell C."/>
            <person name="Bharti A.K."/>
            <person name="Crow J.A."/>
            <person name="Grimwood J."/>
            <person name="Kramer R."/>
            <person name="Lindquist E."/>
            <person name="Lucas S."/>
            <person name="Salamov A."/>
            <person name="McFadden G.I."/>
            <person name="Lane C.E."/>
            <person name="Keeling P.J."/>
            <person name="Gray M.W."/>
            <person name="Grigoriev I.V."/>
            <person name="Archibald J.M."/>
        </authorList>
    </citation>
    <scope>NUCLEOTIDE SEQUENCE</scope>
    <source>
        <strain evidence="4">CCMP2712</strain>
    </source>
</reference>
<proteinExistence type="predicted"/>